<sequence length="1873" mass="206701">MASPAVMSTVLQTLPPRPPTPPRETIQDPQIQTSQLDISSSLQPPPASSLHTPPSAHSPASGGSTSRRKRVGFSAQAEYQEPPVYPEGETKRVPTPVSLPSSVSKPVKSILKTTYGPNPLRTSTTSLELTDSNVKLGVMLDSTIQQLAGADRESRVDAYMMLVRALKASNNLPDRVALQEKMSLFTQFMLRDITAKSATGTVDSPLVNQALGLLITFLHFPAIASTLTNDFAMAIVDHCIRSFEDPTVPKEVVRHLMQVIAVQNFSTMKVMTSDRVGRLVSAVRKIEDHLKGKSIIMSRVLIYTRLVKQCRHLMAVHAEWLLDLFTDMLSELKEIRNAAINLGLEAGFTIGKEKNVSRKVMEILNQTHEETRYIEFYQERLRAMAKDKSESAAVPQIWSVIVLFLRCPMDKWDGFSSWLKIIQGCFNGADMRTRIEANVAWSRLGYVMLMDDRSYSKAVPILTQPFLAQLKRKAVSGKHVDDFRDAIVGGVRHLLYYTFKPNTNPQLLDGQWDHCVKPLLKQLLDRPAAVTYDGTFHATVILAGLFDCVTPRVWNSDRAMEKQLVQADELPAIDSKWLRRNAPRVFELVEPILLHNFTSLRESNSPTYKLWRNLVTAVASAASKEIKVSADTAVFVSQAFNTLQKIWKQGPREGTESSALFLKAIQTYLSVMIESLGLLPFTEKLLSVDKGLNFVPLATPTHRLGKSQGLVKSPLKHMFSILSALPHRIQDDDNFANFFASVFSPFLAAKSDKGRMELAQELLSTVPMEAMIPFGPWKFTADVVSAWLEAGHNSLHSTGSSADTPVGHEFRDILKILERGLRSTPNLPWNHWESFFHALVNRVRDETGEAGVAIVVIEPLAKFVFERCTAGGIPIVSPLMVKCTTELLSVANQPRDRQAVDAARRRLWGPGSRSASLDTFDYLYKAVDLVLNVFYIQGADNEGRVAALLKGVGNFLERCNPQLLTRSLVSLQAGLTPWIGDVLAETHRKPPEVDETIKSTWQQICNVLRRHDVLQQLPLGELEPLLCAAFKSKHRQVVNCSLSLWNSAFEDVKEVQYPEKLKEVLLSLRPFVDIVLPGLEVSSIESTGPEPMFVDTQEDDLELPQLQRPRSSGRGTPQPPTASLRSSSVGLSVPSKRLQERTPEVRPSKAQRRSATPKLRHNDSQIQFANIDSSPILSAEPASQVLTDRQREVRERQKEVAKLFPELRSSPSHKVRPSSRTSSRAASPQKLPILRAATPEPRKTVEEFIASTPTPRRGEVVALHDHDSDMAEPPSSPPEPRRNPLAKEIQSRSATNSLMDEWHFSSSPVSGSPAPANHAVVQSSQLDVDEFQLCDDEDDSQADSHDKPEPELGESVIMESMVEDSVMVDDEPTAVADSSALDLTASELGVQDTATTEANVEVEREEEPSASVAPVEMAAPAVTTDARVSPELEVVREPPAEAVLAVMPEAAPEVAAEVLPEPALEEAQEAAPTKAGIPGVTVAEDPSTPTHNRTVDHHEPAAETPAATNSRRSTRKRNKTPRPEVKRTSSRRKTASTPAADESFNGSDVDNSSLARLVVEIDATTKLNPREYEYRQPTESPDVKRLRKLQATPKRTRSRDRSNEALDCIVVSSPLKREEGFASLGEEEPETAPGSQVSSQGRRKRKRGGYRGSQAAAAKRRKSLQKSQQGGSEVVDLTGLDSQSVASQSLGHSQDTHNNEGSQVADGSFDDIDLEVQSQIAQETEAHVSQERVESDPPGAEDRMEVDLETRAETARVEEESAEMHTAVERIAKEKGDSMEVDASRTTSEVGKGATTPGAAKEPVAPVETGASQEAQEPEESPFQKIMSFIKGGIDVLRGAALSRNEVYQLEDAFRDARRELIDAEERGRERLR</sequence>
<evidence type="ECO:0000256" key="7">
    <source>
        <dbReference type="SAM" id="MobiDB-lite"/>
    </source>
</evidence>
<dbReference type="GO" id="GO:0000723">
    <property type="term" value="P:telomere maintenance"/>
    <property type="evidence" value="ECO:0007669"/>
    <property type="project" value="TreeGrafter"/>
</dbReference>
<feature type="region of interest" description="Disordered" evidence="7">
    <location>
        <begin position="1104"/>
        <end position="1355"/>
    </location>
</feature>
<gene>
    <name evidence="9" type="ORF">NKR19_g8741</name>
</gene>
<dbReference type="GO" id="GO:0140445">
    <property type="term" value="C:chromosome, telomeric repeat region"/>
    <property type="evidence" value="ECO:0007669"/>
    <property type="project" value="TreeGrafter"/>
</dbReference>
<feature type="compositionally biased region" description="Polar residues" evidence="7">
    <location>
        <begin position="1544"/>
        <end position="1554"/>
    </location>
</feature>
<reference evidence="9" key="1">
    <citation type="submission" date="2022-07" db="EMBL/GenBank/DDBJ databases">
        <title>Fungi with potential for degradation of polypropylene.</title>
        <authorList>
            <person name="Gostincar C."/>
        </authorList>
    </citation>
    <scope>NUCLEOTIDE SEQUENCE</scope>
    <source>
        <strain evidence="9">EXF-13287</strain>
    </source>
</reference>
<feature type="compositionally biased region" description="Low complexity" evidence="7">
    <location>
        <begin position="48"/>
        <end position="65"/>
    </location>
</feature>
<dbReference type="InterPro" id="IPR022031">
    <property type="entry name" value="Rif1_N"/>
</dbReference>
<feature type="compositionally biased region" description="Low complexity" evidence="7">
    <location>
        <begin position="1218"/>
        <end position="1228"/>
    </location>
</feature>
<feature type="compositionally biased region" description="Low complexity" evidence="7">
    <location>
        <begin position="1305"/>
        <end position="1316"/>
    </location>
</feature>
<feature type="compositionally biased region" description="Polar residues" evidence="7">
    <location>
        <begin position="1164"/>
        <end position="1176"/>
    </location>
</feature>
<feature type="region of interest" description="Disordered" evidence="7">
    <location>
        <begin position="1457"/>
        <end position="1822"/>
    </location>
</feature>
<evidence type="ECO:0000313" key="9">
    <source>
        <dbReference type="EMBL" id="KAJ9134230.1"/>
    </source>
</evidence>
<dbReference type="EMBL" id="JANBVN010000186">
    <property type="protein sequence ID" value="KAJ9134230.1"/>
    <property type="molecule type" value="Genomic_DNA"/>
</dbReference>
<evidence type="ECO:0000256" key="6">
    <source>
        <dbReference type="ARBA" id="ARBA00023306"/>
    </source>
</evidence>
<organism evidence="9 10">
    <name type="scientific">Coniochaeta hoffmannii</name>
    <dbReference type="NCBI Taxonomy" id="91930"/>
    <lineage>
        <taxon>Eukaryota</taxon>
        <taxon>Fungi</taxon>
        <taxon>Dikarya</taxon>
        <taxon>Ascomycota</taxon>
        <taxon>Pezizomycotina</taxon>
        <taxon>Sordariomycetes</taxon>
        <taxon>Sordariomycetidae</taxon>
        <taxon>Coniochaetales</taxon>
        <taxon>Coniochaetaceae</taxon>
        <taxon>Coniochaeta</taxon>
    </lineage>
</organism>
<feature type="compositionally biased region" description="Basic and acidic residues" evidence="7">
    <location>
        <begin position="1256"/>
        <end position="1269"/>
    </location>
</feature>
<feature type="compositionally biased region" description="Acidic residues" evidence="7">
    <location>
        <begin position="1327"/>
        <end position="1341"/>
    </location>
</feature>
<dbReference type="GO" id="GO:0005634">
    <property type="term" value="C:nucleus"/>
    <property type="evidence" value="ECO:0007669"/>
    <property type="project" value="UniProtKB-SubCell"/>
</dbReference>
<feature type="compositionally biased region" description="Low complexity" evidence="7">
    <location>
        <begin position="93"/>
        <end position="102"/>
    </location>
</feature>
<protein>
    <submittedName>
        <fullName evidence="9">Telomere length regulator protein rif1</fullName>
    </submittedName>
</protein>
<feature type="region of interest" description="Disordered" evidence="7">
    <location>
        <begin position="1"/>
        <end position="102"/>
    </location>
</feature>
<name>A0AA38VIE9_9PEZI</name>
<keyword evidence="3" id="KW-0158">Chromosome</keyword>
<evidence type="ECO:0000256" key="5">
    <source>
        <dbReference type="ARBA" id="ARBA00023242"/>
    </source>
</evidence>
<feature type="compositionally biased region" description="Polar residues" evidence="7">
    <location>
        <begin position="1680"/>
        <end position="1693"/>
    </location>
</feature>
<keyword evidence="5" id="KW-0539">Nucleus</keyword>
<feature type="compositionally biased region" description="Polar residues" evidence="7">
    <location>
        <begin position="1108"/>
        <end position="1130"/>
    </location>
</feature>
<dbReference type="Proteomes" id="UP001174691">
    <property type="component" value="Unassembled WGS sequence"/>
</dbReference>
<dbReference type="PANTHER" id="PTHR22928">
    <property type="entry name" value="TELOMERE-ASSOCIATED PROTEIN RIF1"/>
    <property type="match status" value="1"/>
</dbReference>
<dbReference type="Pfam" id="PF12231">
    <property type="entry name" value="Rif1_N"/>
    <property type="match status" value="1"/>
</dbReference>
<comment type="subcellular location">
    <subcellularLocation>
        <location evidence="2">Chromosome</location>
        <location evidence="2">Telomere</location>
    </subcellularLocation>
    <subcellularLocation>
        <location evidence="1">Nucleus</location>
    </subcellularLocation>
</comment>
<dbReference type="PANTHER" id="PTHR22928:SF3">
    <property type="entry name" value="TELOMERE-ASSOCIATED PROTEIN RIF1"/>
    <property type="match status" value="1"/>
</dbReference>
<feature type="compositionally biased region" description="Polar residues" evidence="7">
    <location>
        <begin position="27"/>
        <end position="38"/>
    </location>
</feature>
<feature type="domain" description="Telomere-associated protein Rif1 N-terminal" evidence="8">
    <location>
        <begin position="147"/>
        <end position="516"/>
    </location>
</feature>
<evidence type="ECO:0000256" key="3">
    <source>
        <dbReference type="ARBA" id="ARBA00022454"/>
    </source>
</evidence>
<evidence type="ECO:0000256" key="2">
    <source>
        <dbReference type="ARBA" id="ARBA00004574"/>
    </source>
</evidence>
<feature type="compositionally biased region" description="Basic and acidic residues" evidence="7">
    <location>
        <begin position="1568"/>
        <end position="1584"/>
    </location>
</feature>
<feature type="compositionally biased region" description="Basic and acidic residues" evidence="7">
    <location>
        <begin position="1724"/>
        <end position="1778"/>
    </location>
</feature>
<comment type="caution">
    <text evidence="9">The sequence shown here is derived from an EMBL/GenBank/DDBJ whole genome shotgun (WGS) entry which is preliminary data.</text>
</comment>
<evidence type="ECO:0000256" key="4">
    <source>
        <dbReference type="ARBA" id="ARBA00022895"/>
    </source>
</evidence>
<feature type="region of interest" description="Disordered" evidence="7">
    <location>
        <begin position="1388"/>
        <end position="1418"/>
    </location>
</feature>
<evidence type="ECO:0000259" key="8">
    <source>
        <dbReference type="Pfam" id="PF12231"/>
    </source>
</evidence>
<proteinExistence type="predicted"/>
<evidence type="ECO:0000313" key="10">
    <source>
        <dbReference type="Proteomes" id="UP001174691"/>
    </source>
</evidence>
<keyword evidence="4" id="KW-0779">Telomere</keyword>
<accession>A0AA38VIE9</accession>
<evidence type="ECO:0000256" key="1">
    <source>
        <dbReference type="ARBA" id="ARBA00004123"/>
    </source>
</evidence>
<keyword evidence="6" id="KW-0131">Cell cycle</keyword>
<keyword evidence="10" id="KW-1185">Reference proteome</keyword>
<feature type="compositionally biased region" description="Basic and acidic residues" evidence="7">
    <location>
        <begin position="1188"/>
        <end position="1201"/>
    </location>
</feature>
<feature type="compositionally biased region" description="Basic and acidic residues" evidence="7">
    <location>
        <begin position="1137"/>
        <end position="1147"/>
    </location>
</feature>